<keyword evidence="2" id="KW-0472">Membrane</keyword>
<evidence type="ECO:0000256" key="2">
    <source>
        <dbReference type="SAM" id="Phobius"/>
    </source>
</evidence>
<keyword evidence="2" id="KW-1133">Transmembrane helix</keyword>
<feature type="transmembrane region" description="Helical" evidence="2">
    <location>
        <begin position="308"/>
        <end position="329"/>
    </location>
</feature>
<evidence type="ECO:0000259" key="5">
    <source>
        <dbReference type="Pfam" id="PF11797"/>
    </source>
</evidence>
<name>A0AAQ3WCF2_9ENTE</name>
<sequence length="360" mass="41206">MKTNKILYVLLLISFFSFVFPQKVNAKEETNLGYTVSAVRSSKQIDPEKSYFYIQTSPGVEEELKVKVKSTQKEKVRIKIYAEDAFTGDGGTIEYTTDSKALDETLKDPISSLTTIETPNISVENYEEKEVVIKVKPPKLPYDGIKMGALVFQLENKDEEETVGNKFSYRIGLFASETGDDYKNSKTLNLTEVKASIKRGKKMVLGTLQNPESKILTNLQLMATIQEKGKTDIVKEKKVENYMLAPNSHFDLEMDWGTNQIKAGTYILKIKGNNQLNEWSFEKEFIISGEQAKKMNEESGFKIITPTWVKIATILSFIGVVLLVIGLVIRRKKLTKEWQKRKNRRKRKRKMKEGQKNEKI</sequence>
<keyword evidence="3" id="KW-0732">Signal</keyword>
<feature type="region of interest" description="Disordered" evidence="1">
    <location>
        <begin position="339"/>
        <end position="360"/>
    </location>
</feature>
<evidence type="ECO:0008006" key="8">
    <source>
        <dbReference type="Google" id="ProtNLM"/>
    </source>
</evidence>
<dbReference type="RefSeq" id="WP_086314961.1">
    <property type="nucleotide sequence ID" value="NZ_CP147244.1"/>
</dbReference>
<keyword evidence="2" id="KW-0812">Transmembrane</keyword>
<feature type="domain" description="WxL Interacting Protein peptidoglycan binding" evidence="4">
    <location>
        <begin position="34"/>
        <end position="153"/>
    </location>
</feature>
<dbReference type="Pfam" id="PF11797">
    <property type="entry name" value="WxLIP_HBD"/>
    <property type="match status" value="1"/>
</dbReference>
<proteinExistence type="predicted"/>
<accession>A0AAQ3WCF2</accession>
<organism evidence="6 7">
    <name type="scientific">Candidatus Enterococcus palustris</name>
    <dbReference type="NCBI Taxonomy" id="1834189"/>
    <lineage>
        <taxon>Bacteria</taxon>
        <taxon>Bacillati</taxon>
        <taxon>Bacillota</taxon>
        <taxon>Bacilli</taxon>
        <taxon>Lactobacillales</taxon>
        <taxon>Enterococcaceae</taxon>
        <taxon>Enterococcus</taxon>
    </lineage>
</organism>
<reference evidence="7" key="1">
    <citation type="submission" date="2017-05" db="EMBL/GenBank/DDBJ databases">
        <title>The Genome Sequence of EEnterococcus faecalis 9F2_4866.</title>
        <authorList>
            <consortium name="The Broad Institute Genomics Platform"/>
            <consortium name="The Broad Institute Genomic Center for Infectious Diseases"/>
            <person name="Earl A."/>
            <person name="Manson A."/>
            <person name="Schwartman J."/>
            <person name="Gilmore M."/>
            <person name="Abouelleil A."/>
            <person name="Cao P."/>
            <person name="Chapman S."/>
            <person name="Cusick C."/>
            <person name="Shea T."/>
            <person name="Young S."/>
            <person name="Neafsey D."/>
            <person name="Nusbaum C."/>
            <person name="Birren B."/>
        </authorList>
    </citation>
    <scope>NUCLEOTIDE SEQUENCE [LARGE SCALE GENOMIC DNA]</scope>
    <source>
        <strain evidence="7">7F3_DIV0205</strain>
    </source>
</reference>
<feature type="signal peptide" evidence="3">
    <location>
        <begin position="1"/>
        <end position="26"/>
    </location>
</feature>
<dbReference type="InterPro" id="IPR021759">
    <property type="entry name" value="WxLIP_HBD"/>
</dbReference>
<evidence type="ECO:0000313" key="6">
    <source>
        <dbReference type="EMBL" id="WYK01381.1"/>
    </source>
</evidence>
<feature type="chain" id="PRO_5042940021" description="DUF3324 domain-containing protein" evidence="3">
    <location>
        <begin position="27"/>
        <end position="360"/>
    </location>
</feature>
<reference evidence="6 7" key="2">
    <citation type="submission" date="2024-03" db="EMBL/GenBank/DDBJ databases">
        <title>The Genome Sequence of Enterococcus sp. DIV0205d.</title>
        <authorList>
            <consortium name="The Broad Institute Genomics Platform"/>
            <consortium name="The Broad Institute Microbial Omics Core"/>
            <consortium name="The Broad Institute Genomic Center for Infectious Diseases"/>
            <person name="Earl A."/>
            <person name="Manson A."/>
            <person name="Gilmore M."/>
            <person name="Schwartman J."/>
            <person name="Shea T."/>
            <person name="Abouelleil A."/>
            <person name="Cao P."/>
            <person name="Chapman S."/>
            <person name="Cusick C."/>
            <person name="Young S."/>
            <person name="Neafsey D."/>
            <person name="Nusbaum C."/>
            <person name="Birren B."/>
        </authorList>
    </citation>
    <scope>NUCLEOTIDE SEQUENCE [LARGE SCALE GENOMIC DNA]</scope>
    <source>
        <strain evidence="6 7">7F3_DIV0205</strain>
    </source>
</reference>
<dbReference type="AlphaFoldDB" id="A0AAQ3WCF2"/>
<gene>
    <name evidence="6" type="ORF">A5821_002518</name>
</gene>
<dbReference type="InterPro" id="IPR010317">
    <property type="entry name" value="WxLIP_PGBD"/>
</dbReference>
<protein>
    <recommendedName>
        <fullName evidence="8">DUF3324 domain-containing protein</fullName>
    </recommendedName>
</protein>
<evidence type="ECO:0000313" key="7">
    <source>
        <dbReference type="Proteomes" id="UP000194948"/>
    </source>
</evidence>
<evidence type="ECO:0000259" key="4">
    <source>
        <dbReference type="Pfam" id="PF06030"/>
    </source>
</evidence>
<evidence type="ECO:0000256" key="1">
    <source>
        <dbReference type="SAM" id="MobiDB-lite"/>
    </source>
</evidence>
<feature type="domain" description="WxL Interacting Protein host binding" evidence="5">
    <location>
        <begin position="161"/>
        <end position="297"/>
    </location>
</feature>
<dbReference type="Proteomes" id="UP000194948">
    <property type="component" value="Chromosome"/>
</dbReference>
<evidence type="ECO:0000256" key="3">
    <source>
        <dbReference type="SAM" id="SignalP"/>
    </source>
</evidence>
<dbReference type="Pfam" id="PF06030">
    <property type="entry name" value="WxLIP_PGBD"/>
    <property type="match status" value="1"/>
</dbReference>
<dbReference type="EMBL" id="CP147244">
    <property type="protein sequence ID" value="WYK01381.1"/>
    <property type="molecule type" value="Genomic_DNA"/>
</dbReference>
<feature type="compositionally biased region" description="Basic residues" evidence="1">
    <location>
        <begin position="341"/>
        <end position="351"/>
    </location>
</feature>
<keyword evidence="7" id="KW-1185">Reference proteome</keyword>